<protein>
    <submittedName>
        <fullName evidence="1">Uncharacterized protein</fullName>
    </submittedName>
</protein>
<dbReference type="Gene3D" id="1.10.10.10">
    <property type="entry name" value="Winged helix-like DNA-binding domain superfamily/Winged helix DNA-binding domain"/>
    <property type="match status" value="1"/>
</dbReference>
<name>A0ABP7JPV4_9ACTN</name>
<accession>A0ABP7JPV4</accession>
<organism evidence="1 2">
    <name type="scientific">Streptomyces coacervatus</name>
    <dbReference type="NCBI Taxonomy" id="647381"/>
    <lineage>
        <taxon>Bacteria</taxon>
        <taxon>Bacillati</taxon>
        <taxon>Actinomycetota</taxon>
        <taxon>Actinomycetes</taxon>
        <taxon>Kitasatosporales</taxon>
        <taxon>Streptomycetaceae</taxon>
        <taxon>Streptomyces</taxon>
    </lineage>
</organism>
<sequence length="65" mass="6932">MHRDGRLLLEADGETAVALAAAWDAAFGVLRRISQGGSRKLSDVAAAVVERRGRGLERDLAALMN</sequence>
<gene>
    <name evidence="1" type="ORF">GCM10022403_097410</name>
</gene>
<keyword evidence="2" id="KW-1185">Reference proteome</keyword>
<dbReference type="InterPro" id="IPR036388">
    <property type="entry name" value="WH-like_DNA-bd_sf"/>
</dbReference>
<comment type="caution">
    <text evidence="1">The sequence shown here is derived from an EMBL/GenBank/DDBJ whole genome shotgun (WGS) entry which is preliminary data.</text>
</comment>
<evidence type="ECO:0000313" key="2">
    <source>
        <dbReference type="Proteomes" id="UP001501009"/>
    </source>
</evidence>
<reference evidence="2" key="1">
    <citation type="journal article" date="2019" name="Int. J. Syst. Evol. Microbiol.">
        <title>The Global Catalogue of Microorganisms (GCM) 10K type strain sequencing project: providing services to taxonomists for standard genome sequencing and annotation.</title>
        <authorList>
            <consortium name="The Broad Institute Genomics Platform"/>
            <consortium name="The Broad Institute Genome Sequencing Center for Infectious Disease"/>
            <person name="Wu L."/>
            <person name="Ma J."/>
        </authorList>
    </citation>
    <scope>NUCLEOTIDE SEQUENCE [LARGE SCALE GENOMIC DNA]</scope>
    <source>
        <strain evidence="2">JCM 17138</strain>
    </source>
</reference>
<proteinExistence type="predicted"/>
<evidence type="ECO:0000313" key="1">
    <source>
        <dbReference type="EMBL" id="GAA3850363.1"/>
    </source>
</evidence>
<dbReference type="EMBL" id="BAABDE010000052">
    <property type="protein sequence ID" value="GAA3850363.1"/>
    <property type="molecule type" value="Genomic_DNA"/>
</dbReference>
<dbReference type="Proteomes" id="UP001501009">
    <property type="component" value="Unassembled WGS sequence"/>
</dbReference>